<sequence length="562" mass="61206">MPLTLGSAFDASVEATRASVRALPALPPRGQVRTLIHQLTGLVAALRTAPDHFTRSTVRVPRPATVMGRTRAHLTPHLTAAEDRLKLALTRCAPLSSPGGAAGSHLAEARVRLRLAQEVLASHRGPDGEPLTPYLSLQTQAGAQRYVLLRITDLAWEAGRLAGHLAERTADPGVAELLAGARRALHQAVVLGRDAGRPVMPEYAELPTAPTPTVQPDGVRPLDLPQNSDRLIRAVFQATRADGRPLSGSDLHQIARHLTLVNLLTGRLLLHVSESADPAAGQRLGHTANALRESARQWGLVARAFARVVDLSDPRETPRLPRYTHHDVRSGRANPMPRTAPHPATETAWGLGVRVGQLLYGERWQPTDPRPLARPAADLLTDAGAGTPGGLLRVLHQPLAAARFLAHQAPRLLRRARPHLVSDAPEHRPVPSPTRTRWYPITARQLDGLCEVFHSAATAQERATTELERAARTLGTDLPRARLDSIVHALLSEAEHWTPPHVAGVTTPATTHGRITSRDPQYRLPPVRPDLEMQLADAYGDDDRRTEERPRALAPRVREPRI</sequence>
<organism evidence="2 3">
    <name type="scientific">Streptomyces sedi</name>
    <dbReference type="NCBI Taxonomy" id="555059"/>
    <lineage>
        <taxon>Bacteria</taxon>
        <taxon>Bacillati</taxon>
        <taxon>Actinomycetota</taxon>
        <taxon>Actinomycetes</taxon>
        <taxon>Kitasatosporales</taxon>
        <taxon>Streptomycetaceae</taxon>
        <taxon>Streptomyces</taxon>
    </lineage>
</organism>
<reference evidence="2 3" key="1">
    <citation type="submission" date="2019-06" db="EMBL/GenBank/DDBJ databases">
        <title>Draft genome of Streptomyces sedi sp. JCM16909.</title>
        <authorList>
            <person name="Klykleung N."/>
            <person name="Tanasupawat S."/>
            <person name="Kudo T."/>
            <person name="Yuki M."/>
            <person name="Ohkuma M."/>
        </authorList>
    </citation>
    <scope>NUCLEOTIDE SEQUENCE [LARGE SCALE GENOMIC DNA]</scope>
    <source>
        <strain evidence="2 3">JCM 16909</strain>
    </source>
</reference>
<feature type="compositionally biased region" description="Basic and acidic residues" evidence="1">
    <location>
        <begin position="317"/>
        <end position="330"/>
    </location>
</feature>
<feature type="region of interest" description="Disordered" evidence="1">
    <location>
        <begin position="501"/>
        <end position="562"/>
    </location>
</feature>
<keyword evidence="3" id="KW-1185">Reference proteome</keyword>
<proteinExistence type="predicted"/>
<evidence type="ECO:0000256" key="1">
    <source>
        <dbReference type="SAM" id="MobiDB-lite"/>
    </source>
</evidence>
<evidence type="ECO:0000313" key="2">
    <source>
        <dbReference type="EMBL" id="TNM25893.1"/>
    </source>
</evidence>
<evidence type="ECO:0000313" key="3">
    <source>
        <dbReference type="Proteomes" id="UP000311713"/>
    </source>
</evidence>
<dbReference type="AlphaFoldDB" id="A0A5C4URG7"/>
<dbReference type="OrthoDB" id="4016467at2"/>
<feature type="region of interest" description="Disordered" evidence="1">
    <location>
        <begin position="317"/>
        <end position="344"/>
    </location>
</feature>
<dbReference type="Proteomes" id="UP000311713">
    <property type="component" value="Unassembled WGS sequence"/>
</dbReference>
<dbReference type="RefSeq" id="WP_139649328.1">
    <property type="nucleotide sequence ID" value="NZ_BAAAZS010000035.1"/>
</dbReference>
<dbReference type="EMBL" id="VDGT01000026">
    <property type="protein sequence ID" value="TNM25893.1"/>
    <property type="molecule type" value="Genomic_DNA"/>
</dbReference>
<gene>
    <name evidence="2" type="ORF">FH715_25330</name>
</gene>
<feature type="compositionally biased region" description="Basic and acidic residues" evidence="1">
    <location>
        <begin position="541"/>
        <end position="562"/>
    </location>
</feature>
<comment type="caution">
    <text evidence="2">The sequence shown here is derived from an EMBL/GenBank/DDBJ whole genome shotgun (WGS) entry which is preliminary data.</text>
</comment>
<accession>A0A5C4URG7</accession>
<name>A0A5C4URG7_9ACTN</name>
<protein>
    <submittedName>
        <fullName evidence="2">Uncharacterized protein</fullName>
    </submittedName>
</protein>